<protein>
    <submittedName>
        <fullName evidence="2">Cyclic nucleotide-binding protein</fullName>
    </submittedName>
</protein>
<dbReference type="CDD" id="cd00038">
    <property type="entry name" value="CAP_ED"/>
    <property type="match status" value="1"/>
</dbReference>
<organism evidence="2 3">
    <name type="scientific">Fluviicola taffensis (strain DSM 16823 / NCIMB 13979 / RW262)</name>
    <dbReference type="NCBI Taxonomy" id="755732"/>
    <lineage>
        <taxon>Bacteria</taxon>
        <taxon>Pseudomonadati</taxon>
        <taxon>Bacteroidota</taxon>
        <taxon>Flavobacteriia</taxon>
        <taxon>Flavobacteriales</taxon>
        <taxon>Crocinitomicaceae</taxon>
        <taxon>Fluviicola</taxon>
    </lineage>
</organism>
<gene>
    <name evidence="2" type="ordered locus">Fluta_3953</name>
</gene>
<reference evidence="2 3" key="1">
    <citation type="journal article" date="2011" name="Stand. Genomic Sci.">
        <title>Complete genome sequence of the gliding freshwater bacterium Fluviicola taffensis type strain (RW262).</title>
        <authorList>
            <person name="Woyke T."/>
            <person name="Chertkov O."/>
            <person name="Lapidus A."/>
            <person name="Nolan M."/>
            <person name="Lucas S."/>
            <person name="Del Rio T.G."/>
            <person name="Tice H."/>
            <person name="Cheng J.F."/>
            <person name="Tapia R."/>
            <person name="Han C."/>
            <person name="Goodwin L."/>
            <person name="Pitluck S."/>
            <person name="Liolios K."/>
            <person name="Pagani I."/>
            <person name="Ivanova N."/>
            <person name="Huntemann M."/>
            <person name="Mavromatis K."/>
            <person name="Mikhailova N."/>
            <person name="Pati A."/>
            <person name="Chen A."/>
            <person name="Palaniappan K."/>
            <person name="Land M."/>
            <person name="Hauser L."/>
            <person name="Brambilla E.M."/>
            <person name="Rohde M."/>
            <person name="Mwirichia R."/>
            <person name="Sikorski J."/>
            <person name="Tindall B.J."/>
            <person name="Goker M."/>
            <person name="Bristow J."/>
            <person name="Eisen J.A."/>
            <person name="Markowitz V."/>
            <person name="Hugenholtz P."/>
            <person name="Klenk H.P."/>
            <person name="Kyrpides N.C."/>
        </authorList>
    </citation>
    <scope>NUCLEOTIDE SEQUENCE [LARGE SCALE GENOMIC DNA]</scope>
    <source>
        <strain evidence="3">DSM 16823 / RW262 / RW262</strain>
    </source>
</reference>
<feature type="domain" description="Cyclic nucleotide-binding" evidence="1">
    <location>
        <begin position="9"/>
        <end position="52"/>
    </location>
</feature>
<name>F2IHV8_FLUTR</name>
<dbReference type="KEGG" id="fte:Fluta_3953"/>
<dbReference type="SUPFAM" id="SSF51206">
    <property type="entry name" value="cAMP-binding domain-like"/>
    <property type="match status" value="1"/>
</dbReference>
<dbReference type="AlphaFoldDB" id="F2IHV8"/>
<reference evidence="3" key="2">
    <citation type="submission" date="2011-02" db="EMBL/GenBank/DDBJ databases">
        <title>The complete genome of Fluviicola taffensis DSM 16823.</title>
        <authorList>
            <consortium name="US DOE Joint Genome Institute (JGI-PGF)"/>
            <person name="Lucas S."/>
            <person name="Copeland A."/>
            <person name="Lapidus A."/>
            <person name="Bruce D."/>
            <person name="Goodwin L."/>
            <person name="Pitluck S."/>
            <person name="Kyrpides N."/>
            <person name="Mavromatis K."/>
            <person name="Ivanova N."/>
            <person name="Mikhailova N."/>
            <person name="Pagani I."/>
            <person name="Chertkov O."/>
            <person name="Detter J.C."/>
            <person name="Han C."/>
            <person name="Tapia R."/>
            <person name="Land M."/>
            <person name="Hauser L."/>
            <person name="Markowitz V."/>
            <person name="Cheng J.-F."/>
            <person name="Hugenholtz P."/>
            <person name="Woyke T."/>
            <person name="Wu D."/>
            <person name="Tindall B."/>
            <person name="Pomrenke H.G."/>
            <person name="Brambilla E."/>
            <person name="Klenk H.-P."/>
            <person name="Eisen J.A."/>
        </authorList>
    </citation>
    <scope>NUCLEOTIDE SEQUENCE [LARGE SCALE GENOMIC DNA]</scope>
    <source>
        <strain evidence="3">DSM 16823 / RW262 / RW262</strain>
    </source>
</reference>
<dbReference type="Gene3D" id="2.60.120.10">
    <property type="entry name" value="Jelly Rolls"/>
    <property type="match status" value="1"/>
</dbReference>
<proteinExistence type="predicted"/>
<dbReference type="Proteomes" id="UP000007463">
    <property type="component" value="Chromosome"/>
</dbReference>
<accession>F2IHV8</accession>
<dbReference type="InterPro" id="IPR014710">
    <property type="entry name" value="RmlC-like_jellyroll"/>
</dbReference>
<evidence type="ECO:0000313" key="3">
    <source>
        <dbReference type="Proteomes" id="UP000007463"/>
    </source>
</evidence>
<dbReference type="Pfam" id="PF00027">
    <property type="entry name" value="cNMP_binding"/>
    <property type="match status" value="1"/>
</dbReference>
<dbReference type="InterPro" id="IPR018490">
    <property type="entry name" value="cNMP-bd_dom_sf"/>
</dbReference>
<dbReference type="EMBL" id="CP002542">
    <property type="protein sequence ID" value="AEA45917.1"/>
    <property type="molecule type" value="Genomic_DNA"/>
</dbReference>
<sequence length="188" mass="22092">MERYEYFKLFHVLGTADYVLLTKNLKTKTFKKGDFITVAGQTQRELYFVKSGVQMAYFDTDNKTHVLAFAYSPKFCAIAESFLFQVPSKYFLTCLTDSEFDYITFEELQKLFDQSQQIERLFRRMTEVVLASVINRHIELLSLTIEERYKAFCKHSPHLLQLVPHKYIASYLGINPTNFSKLFNTVKI</sequence>
<dbReference type="HOGENOM" id="CLU_075053_9_0_10"/>
<keyword evidence="3" id="KW-1185">Reference proteome</keyword>
<evidence type="ECO:0000313" key="2">
    <source>
        <dbReference type="EMBL" id="AEA45917.1"/>
    </source>
</evidence>
<dbReference type="STRING" id="755732.Fluta_3953"/>
<dbReference type="PROSITE" id="PS50042">
    <property type="entry name" value="CNMP_BINDING_3"/>
    <property type="match status" value="1"/>
</dbReference>
<dbReference type="InterPro" id="IPR000595">
    <property type="entry name" value="cNMP-bd_dom"/>
</dbReference>
<dbReference type="OrthoDB" id="5457083at2"/>
<dbReference type="eggNOG" id="COG0664">
    <property type="taxonomic scope" value="Bacteria"/>
</dbReference>
<evidence type="ECO:0000259" key="1">
    <source>
        <dbReference type="PROSITE" id="PS50042"/>
    </source>
</evidence>